<proteinExistence type="predicted"/>
<organism evidence="1 2">
    <name type="scientific">Ruminococcus flavefaciens</name>
    <dbReference type="NCBI Taxonomy" id="1265"/>
    <lineage>
        <taxon>Bacteria</taxon>
        <taxon>Bacillati</taxon>
        <taxon>Bacillota</taxon>
        <taxon>Clostridia</taxon>
        <taxon>Eubacteriales</taxon>
        <taxon>Oscillospiraceae</taxon>
        <taxon>Ruminococcus</taxon>
    </lineage>
</organism>
<comment type="caution">
    <text evidence="1">The sequence shown here is derived from an EMBL/GenBank/DDBJ whole genome shotgun (WGS) entry which is preliminary data.</text>
</comment>
<evidence type="ECO:0000313" key="1">
    <source>
        <dbReference type="EMBL" id="PWJ09674.1"/>
    </source>
</evidence>
<reference evidence="1 2" key="1">
    <citation type="submission" date="2018-05" db="EMBL/GenBank/DDBJ databases">
        <title>The Hungate 1000. A catalogue of reference genomes from the rumen microbiome.</title>
        <authorList>
            <person name="Kelly W."/>
        </authorList>
    </citation>
    <scope>NUCLEOTIDE SEQUENCE [LARGE SCALE GENOMIC DNA]</scope>
    <source>
        <strain evidence="1 2">SAb67</strain>
    </source>
</reference>
<dbReference type="AlphaFoldDB" id="A0A315XSP7"/>
<sequence length="56" mass="6434">MYTWFYTEKSVLSPIITKAQQLPLTDTVRNTMSRSAEMSGNIRPTDMEAVFATYIK</sequence>
<evidence type="ECO:0000313" key="2">
    <source>
        <dbReference type="Proteomes" id="UP000245720"/>
    </source>
</evidence>
<dbReference type="RefSeq" id="WP_242978664.1">
    <property type="nucleotide sequence ID" value="NZ_QGDI01000022.1"/>
</dbReference>
<protein>
    <submittedName>
        <fullName evidence="1">Uncharacterized protein</fullName>
    </submittedName>
</protein>
<accession>A0A315XSP7</accession>
<dbReference type="Proteomes" id="UP000245720">
    <property type="component" value="Unassembled WGS sequence"/>
</dbReference>
<name>A0A315XSP7_RUMFL</name>
<dbReference type="EMBL" id="QGDI01000022">
    <property type="protein sequence ID" value="PWJ09674.1"/>
    <property type="molecule type" value="Genomic_DNA"/>
</dbReference>
<gene>
    <name evidence="1" type="ORF">IE37_03446</name>
</gene>